<gene>
    <name evidence="1" type="primary">ORF165072</name>
</gene>
<reference evidence="1" key="1">
    <citation type="submission" date="2014-12" db="EMBL/GenBank/DDBJ databases">
        <title>Insight into the proteome of Arion vulgaris.</title>
        <authorList>
            <person name="Aradska J."/>
            <person name="Bulat T."/>
            <person name="Smidak R."/>
            <person name="Sarate P."/>
            <person name="Gangsoo J."/>
            <person name="Sialana F."/>
            <person name="Bilban M."/>
            <person name="Lubec G."/>
        </authorList>
    </citation>
    <scope>NUCLEOTIDE SEQUENCE</scope>
    <source>
        <tissue evidence="1">Skin</tissue>
    </source>
</reference>
<proteinExistence type="predicted"/>
<dbReference type="EMBL" id="HACG01041533">
    <property type="protein sequence ID" value="CEK88398.1"/>
    <property type="molecule type" value="Transcribed_RNA"/>
</dbReference>
<accession>A0A0B7B5U9</accession>
<sequence length="52" mass="5981">VGCVRPKGADTTAYTENCDIMYSVFWTASLYNQREYENGRGRGQEEDYKFGC</sequence>
<feature type="non-terminal residue" evidence="1">
    <location>
        <position position="1"/>
    </location>
</feature>
<organism evidence="1">
    <name type="scientific">Arion vulgaris</name>
    <dbReference type="NCBI Taxonomy" id="1028688"/>
    <lineage>
        <taxon>Eukaryota</taxon>
        <taxon>Metazoa</taxon>
        <taxon>Spiralia</taxon>
        <taxon>Lophotrochozoa</taxon>
        <taxon>Mollusca</taxon>
        <taxon>Gastropoda</taxon>
        <taxon>Heterobranchia</taxon>
        <taxon>Euthyneura</taxon>
        <taxon>Panpulmonata</taxon>
        <taxon>Eupulmonata</taxon>
        <taxon>Stylommatophora</taxon>
        <taxon>Helicina</taxon>
        <taxon>Arionoidea</taxon>
        <taxon>Arionidae</taxon>
        <taxon>Arion</taxon>
    </lineage>
</organism>
<name>A0A0B7B5U9_9EUPU</name>
<dbReference type="AlphaFoldDB" id="A0A0B7B5U9"/>
<evidence type="ECO:0000313" key="1">
    <source>
        <dbReference type="EMBL" id="CEK88398.1"/>
    </source>
</evidence>
<protein>
    <submittedName>
        <fullName evidence="1">Uncharacterized protein</fullName>
    </submittedName>
</protein>